<comment type="caution">
    <text evidence="1">The sequence shown here is derived from an EMBL/GenBank/DDBJ whole genome shotgun (WGS) entry which is preliminary data.</text>
</comment>
<reference evidence="1 2" key="1">
    <citation type="submission" date="2021-06" db="EMBL/GenBank/DDBJ databases">
        <authorList>
            <person name="Palmer J.M."/>
        </authorList>
    </citation>
    <scope>NUCLEOTIDE SEQUENCE [LARGE SCALE GENOMIC DNA]</scope>
    <source>
        <strain evidence="1 2">GA_2019</strain>
        <tissue evidence="1">Muscle</tissue>
    </source>
</reference>
<evidence type="ECO:0000313" key="2">
    <source>
        <dbReference type="Proteomes" id="UP001476798"/>
    </source>
</evidence>
<name>A0ABV0ML16_9TELE</name>
<organism evidence="1 2">
    <name type="scientific">Goodea atripinnis</name>
    <dbReference type="NCBI Taxonomy" id="208336"/>
    <lineage>
        <taxon>Eukaryota</taxon>
        <taxon>Metazoa</taxon>
        <taxon>Chordata</taxon>
        <taxon>Craniata</taxon>
        <taxon>Vertebrata</taxon>
        <taxon>Euteleostomi</taxon>
        <taxon>Actinopterygii</taxon>
        <taxon>Neopterygii</taxon>
        <taxon>Teleostei</taxon>
        <taxon>Neoteleostei</taxon>
        <taxon>Acanthomorphata</taxon>
        <taxon>Ovalentaria</taxon>
        <taxon>Atherinomorphae</taxon>
        <taxon>Cyprinodontiformes</taxon>
        <taxon>Goodeidae</taxon>
        <taxon>Goodea</taxon>
    </lineage>
</organism>
<accession>A0ABV0ML16</accession>
<keyword evidence="2" id="KW-1185">Reference proteome</keyword>
<dbReference type="Proteomes" id="UP001476798">
    <property type="component" value="Unassembled WGS sequence"/>
</dbReference>
<evidence type="ECO:0000313" key="1">
    <source>
        <dbReference type="EMBL" id="MEQ2159671.1"/>
    </source>
</evidence>
<dbReference type="EMBL" id="JAHRIO010002986">
    <property type="protein sequence ID" value="MEQ2159671.1"/>
    <property type="molecule type" value="Genomic_DNA"/>
</dbReference>
<sequence length="103" mass="12455">MLEKIWEHANHSHVCCSCIKLQPLLDRFLKIFWNIFNFRSPKDLRIMFLGLILNAISQTEDAYLLKCFILAYNKVVKRNWLKCDPASYIQWWEIVEEIYVMEN</sequence>
<proteinExistence type="predicted"/>
<protein>
    <submittedName>
        <fullName evidence="1">Uncharacterized protein</fullName>
    </submittedName>
</protein>
<gene>
    <name evidence="1" type="ORF">GOODEAATRI_025423</name>
</gene>